<accession>A0A024X3M4</accession>
<evidence type="ECO:0000313" key="1">
    <source>
        <dbReference type="EMBL" id="ETW60142.1"/>
    </source>
</evidence>
<evidence type="ECO:0000313" key="2">
    <source>
        <dbReference type="Proteomes" id="UP000030694"/>
    </source>
</evidence>
<sequence>MTKRERSKKKTKIIKRKVN</sequence>
<reference evidence="1 2" key="1">
    <citation type="submission" date="2013-02" db="EMBL/GenBank/DDBJ databases">
        <title>The Genome Annotation of Plasmodium falciparum CAMP/Malaysia.</title>
        <authorList>
            <consortium name="The Broad Institute Genome Sequencing Platform"/>
            <consortium name="The Broad Institute Genome Sequencing Center for Infectious Disease"/>
            <person name="Neafsey D."/>
            <person name="Hoffman S."/>
            <person name="Volkman S."/>
            <person name="Rosenthal P."/>
            <person name="Walker B."/>
            <person name="Young S.K."/>
            <person name="Zeng Q."/>
            <person name="Gargeya S."/>
            <person name="Fitzgerald M."/>
            <person name="Haas B."/>
            <person name="Abouelleil A."/>
            <person name="Allen A.W."/>
            <person name="Alvarado L."/>
            <person name="Arachchi H.M."/>
            <person name="Berlin A.M."/>
            <person name="Chapman S.B."/>
            <person name="Gainer-Dewar J."/>
            <person name="Goldberg J."/>
            <person name="Griggs A."/>
            <person name="Gujja S."/>
            <person name="Hansen M."/>
            <person name="Howarth C."/>
            <person name="Imamovic A."/>
            <person name="Ireland A."/>
            <person name="Larimer J."/>
            <person name="McCowan C."/>
            <person name="Murphy C."/>
            <person name="Pearson M."/>
            <person name="Poon T.W."/>
            <person name="Priest M."/>
            <person name="Roberts A."/>
            <person name="Saif S."/>
            <person name="Shea T."/>
            <person name="Sisk P."/>
            <person name="Sykes S."/>
            <person name="Wortman J."/>
            <person name="Nusbaum C."/>
            <person name="Birren B."/>
        </authorList>
    </citation>
    <scope>NUCLEOTIDE SEQUENCE [LARGE SCALE GENOMIC DNA]</scope>
    <source>
        <strain evidence="1 2">CAMP/Malaysia</strain>
    </source>
</reference>
<dbReference type="AlphaFoldDB" id="A0A024X3M4"/>
<dbReference type="Proteomes" id="UP000030694">
    <property type="component" value="Unassembled WGS sequence"/>
</dbReference>
<gene>
    <name evidence="1" type="ORF">PFMC_03914</name>
</gene>
<organism evidence="1 2">
    <name type="scientific">Plasmodium falciparum (isolate Camp / Malaysia)</name>
    <dbReference type="NCBI Taxonomy" id="5835"/>
    <lineage>
        <taxon>Eukaryota</taxon>
        <taxon>Sar</taxon>
        <taxon>Alveolata</taxon>
        <taxon>Apicomplexa</taxon>
        <taxon>Aconoidasida</taxon>
        <taxon>Haemosporida</taxon>
        <taxon>Plasmodiidae</taxon>
        <taxon>Plasmodium</taxon>
        <taxon>Plasmodium (Laverania)</taxon>
    </lineage>
</organism>
<dbReference type="EMBL" id="KI927531">
    <property type="protein sequence ID" value="ETW60142.1"/>
    <property type="molecule type" value="Genomic_DNA"/>
</dbReference>
<protein>
    <submittedName>
        <fullName evidence="1">Uncharacterized protein</fullName>
    </submittedName>
</protein>
<name>A0A024X3M4_PLAFC</name>
<reference evidence="1 2" key="2">
    <citation type="submission" date="2013-02" db="EMBL/GenBank/DDBJ databases">
        <title>The Genome Sequence of Plasmodium falciparum CAMP/Malaysia.</title>
        <authorList>
            <consortium name="The Broad Institute Genome Sequencing Platform"/>
            <consortium name="The Broad Institute Genome Sequencing Center for Infectious Disease"/>
            <person name="Neafsey D."/>
            <person name="Cheeseman I."/>
            <person name="Volkman S."/>
            <person name="Adams J."/>
            <person name="Walker B."/>
            <person name="Young S.K."/>
            <person name="Zeng Q."/>
            <person name="Gargeya S."/>
            <person name="Fitzgerald M."/>
            <person name="Haas B."/>
            <person name="Abouelleil A."/>
            <person name="Alvarado L."/>
            <person name="Arachchi H.M."/>
            <person name="Berlin A.M."/>
            <person name="Chapman S.B."/>
            <person name="Dewar J."/>
            <person name="Goldberg J."/>
            <person name="Griggs A."/>
            <person name="Gujja S."/>
            <person name="Hansen M."/>
            <person name="Howarth C."/>
            <person name="Imamovic A."/>
            <person name="Larimer J."/>
            <person name="McCowan C."/>
            <person name="Murphy C."/>
            <person name="Neiman D."/>
            <person name="Pearson M."/>
            <person name="Priest M."/>
            <person name="Roberts A."/>
            <person name="Saif S."/>
            <person name="Shea T."/>
            <person name="Sisk P."/>
            <person name="Sykes S."/>
            <person name="Wortman J."/>
            <person name="Nusbaum C."/>
            <person name="Birren B."/>
        </authorList>
    </citation>
    <scope>NUCLEOTIDE SEQUENCE [LARGE SCALE GENOMIC DNA]</scope>
    <source>
        <strain evidence="1 2">CAMP/Malaysia</strain>
    </source>
</reference>
<proteinExistence type="predicted"/>